<evidence type="ECO:0000256" key="1">
    <source>
        <dbReference type="SAM" id="MobiDB-lite"/>
    </source>
</evidence>
<sequence>MERVFDLLGFKRSSRQSHHQQQSAFPSPQALPEAWPRERLDRTLVNVIKNALGLSVADPSSLPIMSSPQRAYTTTPTSSLLWTRQWKSRIRFMEQN</sequence>
<dbReference type="AlphaFoldDB" id="A0A0C3QK54"/>
<organism evidence="2 3">
    <name type="scientific">Tulasnella calospora MUT 4182</name>
    <dbReference type="NCBI Taxonomy" id="1051891"/>
    <lineage>
        <taxon>Eukaryota</taxon>
        <taxon>Fungi</taxon>
        <taxon>Dikarya</taxon>
        <taxon>Basidiomycota</taxon>
        <taxon>Agaricomycotina</taxon>
        <taxon>Agaricomycetes</taxon>
        <taxon>Cantharellales</taxon>
        <taxon>Tulasnellaceae</taxon>
        <taxon>Tulasnella</taxon>
    </lineage>
</organism>
<protein>
    <submittedName>
        <fullName evidence="2">Uncharacterized protein</fullName>
    </submittedName>
</protein>
<name>A0A0C3QK54_9AGAM</name>
<gene>
    <name evidence="2" type="ORF">M407DRAFT_24012</name>
</gene>
<reference evidence="3" key="2">
    <citation type="submission" date="2015-01" db="EMBL/GenBank/DDBJ databases">
        <title>Evolutionary Origins and Diversification of the Mycorrhizal Mutualists.</title>
        <authorList>
            <consortium name="DOE Joint Genome Institute"/>
            <consortium name="Mycorrhizal Genomics Consortium"/>
            <person name="Kohler A."/>
            <person name="Kuo A."/>
            <person name="Nagy L.G."/>
            <person name="Floudas D."/>
            <person name="Copeland A."/>
            <person name="Barry K.W."/>
            <person name="Cichocki N."/>
            <person name="Veneault-Fourrey C."/>
            <person name="LaButti K."/>
            <person name="Lindquist E.A."/>
            <person name="Lipzen A."/>
            <person name="Lundell T."/>
            <person name="Morin E."/>
            <person name="Murat C."/>
            <person name="Riley R."/>
            <person name="Ohm R."/>
            <person name="Sun H."/>
            <person name="Tunlid A."/>
            <person name="Henrissat B."/>
            <person name="Grigoriev I.V."/>
            <person name="Hibbett D.S."/>
            <person name="Martin F."/>
        </authorList>
    </citation>
    <scope>NUCLEOTIDE SEQUENCE [LARGE SCALE GENOMIC DNA]</scope>
    <source>
        <strain evidence="3">MUT 4182</strain>
    </source>
</reference>
<evidence type="ECO:0000313" key="2">
    <source>
        <dbReference type="EMBL" id="KIO26699.1"/>
    </source>
</evidence>
<feature type="region of interest" description="Disordered" evidence="1">
    <location>
        <begin position="12"/>
        <end position="32"/>
    </location>
</feature>
<dbReference type="EMBL" id="KN823020">
    <property type="protein sequence ID" value="KIO26699.1"/>
    <property type="molecule type" value="Genomic_DNA"/>
</dbReference>
<dbReference type="Proteomes" id="UP000054248">
    <property type="component" value="Unassembled WGS sequence"/>
</dbReference>
<proteinExistence type="predicted"/>
<keyword evidence="3" id="KW-1185">Reference proteome</keyword>
<reference evidence="2 3" key="1">
    <citation type="submission" date="2014-04" db="EMBL/GenBank/DDBJ databases">
        <authorList>
            <consortium name="DOE Joint Genome Institute"/>
            <person name="Kuo A."/>
            <person name="Girlanda M."/>
            <person name="Perotto S."/>
            <person name="Kohler A."/>
            <person name="Nagy L.G."/>
            <person name="Floudas D."/>
            <person name="Copeland A."/>
            <person name="Barry K.W."/>
            <person name="Cichocki N."/>
            <person name="Veneault-Fourrey C."/>
            <person name="LaButti K."/>
            <person name="Lindquist E.A."/>
            <person name="Lipzen A."/>
            <person name="Lundell T."/>
            <person name="Morin E."/>
            <person name="Murat C."/>
            <person name="Sun H."/>
            <person name="Tunlid A."/>
            <person name="Henrissat B."/>
            <person name="Grigoriev I.V."/>
            <person name="Hibbett D.S."/>
            <person name="Martin F."/>
            <person name="Nordberg H.P."/>
            <person name="Cantor M.N."/>
            <person name="Hua S.X."/>
        </authorList>
    </citation>
    <scope>NUCLEOTIDE SEQUENCE [LARGE SCALE GENOMIC DNA]</scope>
    <source>
        <strain evidence="2 3">MUT 4182</strain>
    </source>
</reference>
<dbReference type="HOGENOM" id="CLU_2361296_0_0_1"/>
<accession>A0A0C3QK54</accession>
<evidence type="ECO:0000313" key="3">
    <source>
        <dbReference type="Proteomes" id="UP000054248"/>
    </source>
</evidence>